<protein>
    <submittedName>
        <fullName evidence="9">Uu.00g056610.m01.CDS01</fullName>
    </submittedName>
</protein>
<evidence type="ECO:0000256" key="6">
    <source>
        <dbReference type="SAM" id="MobiDB-lite"/>
    </source>
</evidence>
<dbReference type="GO" id="GO:0016020">
    <property type="term" value="C:membrane"/>
    <property type="evidence" value="ECO:0007669"/>
    <property type="project" value="UniProtKB-SubCell"/>
</dbReference>
<evidence type="ECO:0000256" key="3">
    <source>
        <dbReference type="ARBA" id="ARBA00022989"/>
    </source>
</evidence>
<organism evidence="9 10">
    <name type="scientific">Anthostomella pinea</name>
    <dbReference type="NCBI Taxonomy" id="933095"/>
    <lineage>
        <taxon>Eukaryota</taxon>
        <taxon>Fungi</taxon>
        <taxon>Dikarya</taxon>
        <taxon>Ascomycota</taxon>
        <taxon>Pezizomycotina</taxon>
        <taxon>Sordariomycetes</taxon>
        <taxon>Xylariomycetidae</taxon>
        <taxon>Xylariales</taxon>
        <taxon>Xylariaceae</taxon>
        <taxon>Anthostomella</taxon>
    </lineage>
</organism>
<feature type="transmembrane region" description="Helical" evidence="7">
    <location>
        <begin position="89"/>
        <end position="114"/>
    </location>
</feature>
<keyword evidence="2 7" id="KW-0812">Transmembrane</keyword>
<comment type="caution">
    <text evidence="9">The sequence shown here is derived from an EMBL/GenBank/DDBJ whole genome shotgun (WGS) entry which is preliminary data.</text>
</comment>
<keyword evidence="10" id="KW-1185">Reference proteome</keyword>
<dbReference type="EMBL" id="CAUWAG010000013">
    <property type="protein sequence ID" value="CAJ2509761.1"/>
    <property type="molecule type" value="Genomic_DNA"/>
</dbReference>
<name>A0AAI8VRG2_9PEZI</name>
<keyword evidence="4 7" id="KW-0472">Membrane</keyword>
<dbReference type="Pfam" id="PF20684">
    <property type="entry name" value="Fung_rhodopsin"/>
    <property type="match status" value="1"/>
</dbReference>
<accession>A0AAI8VRG2</accession>
<evidence type="ECO:0000256" key="1">
    <source>
        <dbReference type="ARBA" id="ARBA00004141"/>
    </source>
</evidence>
<evidence type="ECO:0000259" key="8">
    <source>
        <dbReference type="Pfam" id="PF20684"/>
    </source>
</evidence>
<proteinExistence type="inferred from homology"/>
<dbReference type="AlphaFoldDB" id="A0AAI8VRG2"/>
<keyword evidence="3 7" id="KW-1133">Transmembrane helix</keyword>
<feature type="region of interest" description="Disordered" evidence="6">
    <location>
        <begin position="207"/>
        <end position="226"/>
    </location>
</feature>
<dbReference type="PANTHER" id="PTHR33048">
    <property type="entry name" value="PTH11-LIKE INTEGRAL MEMBRANE PROTEIN (AFU_ORTHOLOGUE AFUA_5G11245)"/>
    <property type="match status" value="1"/>
</dbReference>
<dbReference type="PANTHER" id="PTHR33048:SF161">
    <property type="entry name" value="INTEGRAL MEMBRANE PROTEIN"/>
    <property type="match status" value="1"/>
</dbReference>
<evidence type="ECO:0000256" key="5">
    <source>
        <dbReference type="ARBA" id="ARBA00038359"/>
    </source>
</evidence>
<comment type="similarity">
    <text evidence="5">Belongs to the SAT4 family.</text>
</comment>
<evidence type="ECO:0000256" key="4">
    <source>
        <dbReference type="ARBA" id="ARBA00023136"/>
    </source>
</evidence>
<dbReference type="InterPro" id="IPR052337">
    <property type="entry name" value="SAT4-like"/>
</dbReference>
<evidence type="ECO:0000313" key="10">
    <source>
        <dbReference type="Proteomes" id="UP001295740"/>
    </source>
</evidence>
<comment type="subcellular location">
    <subcellularLocation>
        <location evidence="1">Membrane</location>
        <topology evidence="1">Multi-pass membrane protein</topology>
    </subcellularLocation>
</comment>
<dbReference type="InterPro" id="IPR049326">
    <property type="entry name" value="Rhodopsin_dom_fungi"/>
</dbReference>
<evidence type="ECO:0000256" key="2">
    <source>
        <dbReference type="ARBA" id="ARBA00022692"/>
    </source>
</evidence>
<feature type="transmembrane region" description="Helical" evidence="7">
    <location>
        <begin position="55"/>
        <end position="77"/>
    </location>
</feature>
<feature type="compositionally biased region" description="Basic residues" evidence="6">
    <location>
        <begin position="217"/>
        <end position="226"/>
    </location>
</feature>
<evidence type="ECO:0000256" key="7">
    <source>
        <dbReference type="SAM" id="Phobius"/>
    </source>
</evidence>
<reference evidence="9" key="1">
    <citation type="submission" date="2023-10" db="EMBL/GenBank/DDBJ databases">
        <authorList>
            <person name="Hackl T."/>
        </authorList>
    </citation>
    <scope>NUCLEOTIDE SEQUENCE</scope>
</reference>
<dbReference type="Proteomes" id="UP001295740">
    <property type="component" value="Unassembled WGS sequence"/>
</dbReference>
<sequence length="226" mass="25723">MRRDACKASPIKPDPARDTLFPQVPHYDQYPDRCRDYPSPIYTVWQLKMRRTEKVAVTACFLIGLAVIIAAIFRMIYVSTVDIRGDLTGTMPITVFLSAFEPNLSVLCASIPMLRPCYTRYGRQQAAYKLSEEQSSAFESGLKDSDHSRNLKHSKNSRANFRKDGLELGTLYSPEHDFKYNATVDAGNHTDEARSIDDSVSEKTWHMRIGHRTQGSRSRRNGLSRN</sequence>
<evidence type="ECO:0000313" key="9">
    <source>
        <dbReference type="EMBL" id="CAJ2509761.1"/>
    </source>
</evidence>
<feature type="domain" description="Rhodopsin" evidence="8">
    <location>
        <begin position="40"/>
        <end position="119"/>
    </location>
</feature>
<gene>
    <name evidence="9" type="ORF">KHLLAP_LOCUS10229</name>
</gene>